<dbReference type="GO" id="GO:0003677">
    <property type="term" value="F:DNA binding"/>
    <property type="evidence" value="ECO:0007669"/>
    <property type="project" value="UniProtKB-KW"/>
</dbReference>
<dbReference type="Gene3D" id="1.10.260.40">
    <property type="entry name" value="lambda repressor-like DNA-binding domains"/>
    <property type="match status" value="1"/>
</dbReference>
<evidence type="ECO:0000313" key="6">
    <source>
        <dbReference type="EMBL" id="MEQ4482667.1"/>
    </source>
</evidence>
<dbReference type="SUPFAM" id="SSF53822">
    <property type="entry name" value="Periplasmic binding protein-like I"/>
    <property type="match status" value="1"/>
</dbReference>
<keyword evidence="7" id="KW-1185">Reference proteome</keyword>
<dbReference type="PROSITE" id="PS50932">
    <property type="entry name" value="HTH_LACI_2"/>
    <property type="match status" value="1"/>
</dbReference>
<dbReference type="Gene3D" id="3.40.50.2300">
    <property type="match status" value="2"/>
</dbReference>
<dbReference type="EMBL" id="JASKHM010000004">
    <property type="protein sequence ID" value="MEQ4482667.1"/>
    <property type="molecule type" value="Genomic_DNA"/>
</dbReference>
<evidence type="ECO:0000256" key="1">
    <source>
        <dbReference type="ARBA" id="ARBA00022491"/>
    </source>
</evidence>
<protein>
    <submittedName>
        <fullName evidence="6">LacI family DNA-binding transcriptional regulator</fullName>
    </submittedName>
</protein>
<reference evidence="6 7" key="1">
    <citation type="journal article" date="2023" name="Genome Announc.">
        <title>Pan-Genome Analyses of the Genus Cohnella and Proposal of the Novel Species Cohnella silvisoli sp. nov., Isolated from Forest Soil.</title>
        <authorList>
            <person name="Wang C."/>
            <person name="Mao L."/>
            <person name="Bao G."/>
            <person name="Zhu H."/>
        </authorList>
    </citation>
    <scope>NUCLEOTIDE SEQUENCE [LARGE SCALE GENOMIC DNA]</scope>
    <source>
        <strain evidence="6 7">NL03-T5-1</strain>
    </source>
</reference>
<evidence type="ECO:0000313" key="7">
    <source>
        <dbReference type="Proteomes" id="UP001493487"/>
    </source>
</evidence>
<sequence>MTIQLKDIAKQLNVSVSTVSKTINGTGRVGKETRERILAAIKESGYQPNEVARSLKRKSTRSLGVIVADISNSFYAKVIKGVEKVASANDHNVFVCNTDEKIGKEEEYVRVLLQNQVSGLVIATVGGDPNLFQPYIKSGIPFVFIDNLPDTDDNFDLVTIDNAKASHSIAQHLIDQGHRKLALITGPLNQSTASERKKGFQKCLEDNGIPLQDEWIGVGEFKSESGYQIMTEWLKRDERPSALFAANDFLLYGAIKAIYEKGLKIPEDIAVACFDAHDETGLLRPRITSIIQPAFEIGSIAAEIIMRKERNKERKLFEKIVLEPTLLMNESSLGVVDKDESF</sequence>
<dbReference type="SMART" id="SM00354">
    <property type="entry name" value="HTH_LACI"/>
    <property type="match status" value="1"/>
</dbReference>
<proteinExistence type="predicted"/>
<accession>A0ABV1KRN0</accession>
<dbReference type="InterPro" id="IPR000843">
    <property type="entry name" value="HTH_LacI"/>
</dbReference>
<dbReference type="InterPro" id="IPR028082">
    <property type="entry name" value="Peripla_BP_I"/>
</dbReference>
<name>A0ABV1KRN0_9BACL</name>
<dbReference type="PANTHER" id="PTHR30146">
    <property type="entry name" value="LACI-RELATED TRANSCRIPTIONAL REPRESSOR"/>
    <property type="match status" value="1"/>
</dbReference>
<dbReference type="RefSeq" id="WP_232184580.1">
    <property type="nucleotide sequence ID" value="NZ_JAIOAP010000003.1"/>
</dbReference>
<gene>
    <name evidence="6" type="ORF">QJS35_09690</name>
</gene>
<dbReference type="Proteomes" id="UP001493487">
    <property type="component" value="Unassembled WGS sequence"/>
</dbReference>
<feature type="domain" description="HTH lacI-type" evidence="5">
    <location>
        <begin position="1"/>
        <end position="57"/>
    </location>
</feature>
<keyword evidence="1" id="KW-0678">Repressor</keyword>
<dbReference type="Pfam" id="PF00532">
    <property type="entry name" value="Peripla_BP_1"/>
    <property type="match status" value="1"/>
</dbReference>
<dbReference type="Pfam" id="PF00356">
    <property type="entry name" value="LacI"/>
    <property type="match status" value="1"/>
</dbReference>
<evidence type="ECO:0000256" key="3">
    <source>
        <dbReference type="ARBA" id="ARBA00023125"/>
    </source>
</evidence>
<comment type="caution">
    <text evidence="6">The sequence shown here is derived from an EMBL/GenBank/DDBJ whole genome shotgun (WGS) entry which is preliminary data.</text>
</comment>
<keyword evidence="2" id="KW-0805">Transcription regulation</keyword>
<keyword evidence="3 6" id="KW-0238">DNA-binding</keyword>
<dbReference type="InterPro" id="IPR001761">
    <property type="entry name" value="Peripla_BP/Lac1_sug-bd_dom"/>
</dbReference>
<dbReference type="CDD" id="cd06267">
    <property type="entry name" value="PBP1_LacI_sugar_binding-like"/>
    <property type="match status" value="1"/>
</dbReference>
<evidence type="ECO:0000256" key="4">
    <source>
        <dbReference type="ARBA" id="ARBA00023163"/>
    </source>
</evidence>
<dbReference type="InterPro" id="IPR010982">
    <property type="entry name" value="Lambda_DNA-bd_dom_sf"/>
</dbReference>
<evidence type="ECO:0000259" key="5">
    <source>
        <dbReference type="PROSITE" id="PS50932"/>
    </source>
</evidence>
<dbReference type="SUPFAM" id="SSF47413">
    <property type="entry name" value="lambda repressor-like DNA-binding domains"/>
    <property type="match status" value="1"/>
</dbReference>
<keyword evidence="4" id="KW-0804">Transcription</keyword>
<dbReference type="CDD" id="cd01392">
    <property type="entry name" value="HTH_LacI"/>
    <property type="match status" value="1"/>
</dbReference>
<dbReference type="PANTHER" id="PTHR30146:SF148">
    <property type="entry name" value="HTH-TYPE TRANSCRIPTIONAL REPRESSOR PURR-RELATED"/>
    <property type="match status" value="1"/>
</dbReference>
<organism evidence="6 7">
    <name type="scientific">Cohnella silvisoli</name>
    <dbReference type="NCBI Taxonomy" id="2873699"/>
    <lineage>
        <taxon>Bacteria</taxon>
        <taxon>Bacillati</taxon>
        <taxon>Bacillota</taxon>
        <taxon>Bacilli</taxon>
        <taxon>Bacillales</taxon>
        <taxon>Paenibacillaceae</taxon>
        <taxon>Cohnella</taxon>
    </lineage>
</organism>
<evidence type="ECO:0000256" key="2">
    <source>
        <dbReference type="ARBA" id="ARBA00023015"/>
    </source>
</evidence>